<evidence type="ECO:0000313" key="2">
    <source>
        <dbReference type="EMBL" id="ENV43934.1"/>
    </source>
</evidence>
<dbReference type="Proteomes" id="UP000018440">
    <property type="component" value="Unassembled WGS sequence"/>
</dbReference>
<reference evidence="2 3" key="1">
    <citation type="submission" date="2013-02" db="EMBL/GenBank/DDBJ databases">
        <title>The Genome Sequence of Acinetobacter schindleri CIP 107287.</title>
        <authorList>
            <consortium name="The Broad Institute Genome Sequencing Platform"/>
            <consortium name="The Broad Institute Genome Sequencing Center for Infectious Disease"/>
            <person name="Cerqueira G."/>
            <person name="Feldgarden M."/>
            <person name="Courvalin P."/>
            <person name="Perichon B."/>
            <person name="Grillot-Courvalin C."/>
            <person name="Clermont D."/>
            <person name="Rocha E."/>
            <person name="Yoon E.-J."/>
            <person name="Nemec A."/>
            <person name="Walker B."/>
            <person name="Young S.K."/>
            <person name="Zeng Q."/>
            <person name="Gargeya S."/>
            <person name="Fitzgerald M."/>
            <person name="Haas B."/>
            <person name="Abouelleil A."/>
            <person name="Alvarado L."/>
            <person name="Arachchi H.M."/>
            <person name="Berlin A.M."/>
            <person name="Chapman S.B."/>
            <person name="Dewar J."/>
            <person name="Goldberg J."/>
            <person name="Griggs A."/>
            <person name="Gujja S."/>
            <person name="Hansen M."/>
            <person name="Howarth C."/>
            <person name="Imamovic A."/>
            <person name="Larimer J."/>
            <person name="McCowan C."/>
            <person name="Murphy C."/>
            <person name="Neiman D."/>
            <person name="Pearson M."/>
            <person name="Priest M."/>
            <person name="Roberts A."/>
            <person name="Saif S."/>
            <person name="Shea T."/>
            <person name="Sisk P."/>
            <person name="Sykes S."/>
            <person name="Wortman J."/>
            <person name="Nusbaum C."/>
            <person name="Birren B."/>
        </authorList>
    </citation>
    <scope>NUCLEOTIDE SEQUENCE [LARGE SCALE GENOMIC DNA]</scope>
    <source>
        <strain evidence="2 3">CIP 107287</strain>
    </source>
</reference>
<evidence type="ECO:0000313" key="3">
    <source>
        <dbReference type="Proteomes" id="UP000018440"/>
    </source>
</evidence>
<organism evidence="2 3">
    <name type="scientific">Acinetobacter schindleri CIP 107287</name>
    <dbReference type="NCBI Taxonomy" id="1217988"/>
    <lineage>
        <taxon>Bacteria</taxon>
        <taxon>Pseudomonadati</taxon>
        <taxon>Pseudomonadota</taxon>
        <taxon>Gammaproteobacteria</taxon>
        <taxon>Moraxellales</taxon>
        <taxon>Moraxellaceae</taxon>
        <taxon>Acinetobacter</taxon>
    </lineage>
</organism>
<dbReference type="InterPro" id="IPR022686">
    <property type="entry name" value="G2P_N"/>
</dbReference>
<comment type="caution">
    <text evidence="2">The sequence shown here is derived from an EMBL/GenBank/DDBJ whole genome shotgun (WGS) entry which is preliminary data.</text>
</comment>
<dbReference type="InterPro" id="IPR006516">
    <property type="entry name" value="G2P"/>
</dbReference>
<dbReference type="AlphaFoldDB" id="N9ACU3"/>
<dbReference type="NCBIfam" id="TIGR01629">
    <property type="entry name" value="rep_II_X"/>
    <property type="match status" value="1"/>
</dbReference>
<dbReference type="EMBL" id="APPQ01000026">
    <property type="protein sequence ID" value="ENV43934.1"/>
    <property type="molecule type" value="Genomic_DNA"/>
</dbReference>
<dbReference type="PATRIC" id="fig|1217988.3.peg.1759"/>
<dbReference type="HOGENOM" id="CLU_076520_0_0_6"/>
<evidence type="ECO:0000259" key="1">
    <source>
        <dbReference type="Pfam" id="PF05144"/>
    </source>
</evidence>
<gene>
    <name evidence="2" type="ORF">F955_01813</name>
</gene>
<sequence>MGLVAETVRQLLQRYDALMPTQDELDNIKQGMFKIHRIDLNKAILFEDKQQAQLYLAMIKEHGTYPRRKKETHGNGTYFGLKSTRTTLLYYHKGTEVSSHKKQQQRITAELKAYADCMVRCEVRLFSQHLRDNNLNYGYQWCENLVKQIVEEQHSLLNLPPPITEADLEPKYVRFLATSRQGALPIAYTPKTIARYKRDLAKLGVSV</sequence>
<proteinExistence type="predicted"/>
<feature type="domain" description="Replication-associated protein G2P N-terminal" evidence="1">
    <location>
        <begin position="9"/>
        <end position="142"/>
    </location>
</feature>
<accession>N9ACU3</accession>
<dbReference type="Pfam" id="PF05144">
    <property type="entry name" value="Phage_CRI"/>
    <property type="match status" value="1"/>
</dbReference>
<name>N9ACU3_9GAMM</name>
<protein>
    <recommendedName>
        <fullName evidence="1">Replication-associated protein G2P N-terminal domain-containing protein</fullName>
    </recommendedName>
</protein>
<dbReference type="GO" id="GO:0006260">
    <property type="term" value="P:DNA replication"/>
    <property type="evidence" value="ECO:0007669"/>
    <property type="project" value="InterPro"/>
</dbReference>